<dbReference type="RefSeq" id="WP_092882258.1">
    <property type="nucleotide sequence ID" value="NZ_FOOI01000003.1"/>
</dbReference>
<evidence type="ECO:0000313" key="1">
    <source>
        <dbReference type="EMBL" id="NYH85628.1"/>
    </source>
</evidence>
<keyword evidence="4" id="KW-1185">Reference proteome</keyword>
<dbReference type="GO" id="GO:0016706">
    <property type="term" value="F:2-oxoglutarate-dependent dioxygenase activity"/>
    <property type="evidence" value="ECO:0007669"/>
    <property type="project" value="UniProtKB-ARBA"/>
</dbReference>
<dbReference type="AlphaFoldDB" id="A0A1I2NAY2"/>
<dbReference type="InterPro" id="IPR008775">
    <property type="entry name" value="Phytyl_CoA_dOase-like"/>
</dbReference>
<evidence type="ECO:0000313" key="4">
    <source>
        <dbReference type="Proteomes" id="UP000533017"/>
    </source>
</evidence>
<name>A0A1I2NAY2_9ACTN</name>
<keyword evidence="2" id="KW-0560">Oxidoreductase</keyword>
<dbReference type="Pfam" id="PF05721">
    <property type="entry name" value="PhyH"/>
    <property type="match status" value="1"/>
</dbReference>
<evidence type="ECO:0000313" key="3">
    <source>
        <dbReference type="Proteomes" id="UP000199052"/>
    </source>
</evidence>
<dbReference type="EMBL" id="JACBZA010000001">
    <property type="protein sequence ID" value="NYH85628.1"/>
    <property type="molecule type" value="Genomic_DNA"/>
</dbReference>
<keyword evidence="2" id="KW-0223">Dioxygenase</keyword>
<dbReference type="EMBL" id="FOOI01000003">
    <property type="protein sequence ID" value="SFG00230.1"/>
    <property type="molecule type" value="Genomic_DNA"/>
</dbReference>
<dbReference type="SUPFAM" id="SSF51197">
    <property type="entry name" value="Clavaminate synthase-like"/>
    <property type="match status" value="1"/>
</dbReference>
<organism evidence="2 3">
    <name type="scientific">Actinopolymorpha cephalotaxi</name>
    <dbReference type="NCBI Taxonomy" id="504797"/>
    <lineage>
        <taxon>Bacteria</taxon>
        <taxon>Bacillati</taxon>
        <taxon>Actinomycetota</taxon>
        <taxon>Actinomycetes</taxon>
        <taxon>Propionibacteriales</taxon>
        <taxon>Actinopolymorphaceae</taxon>
        <taxon>Actinopolymorpha</taxon>
    </lineage>
</organism>
<evidence type="ECO:0000313" key="2">
    <source>
        <dbReference type="EMBL" id="SFG00230.1"/>
    </source>
</evidence>
<sequence>MNDQDRYLFDLQGYLTIPDAIPADLLQRLNAQLDEMAERETEPDMRTHRFGDLLGRDEAFRTLMDLPPVVDVLDDVLGSDFRLDHTYADIIRSGDGPIGTVLHGGAVPFRASEYYTVTPDGRIRSGLVAVGFNLKDVGPDDGGFACVPGSHKSAFPFPGEWKQLADQHPCVRRVTGPAGTAVVFTEAMVHGTLPWRGADERRTAFYKYSPPAVSWSAGYYDADDYPDLTERQRAMLEAPNARYGGRGKARF</sequence>
<dbReference type="STRING" id="504797.SAMN05421678_103265"/>
<reference evidence="2 3" key="1">
    <citation type="submission" date="2016-10" db="EMBL/GenBank/DDBJ databases">
        <authorList>
            <person name="de Groot N.N."/>
        </authorList>
    </citation>
    <scope>NUCLEOTIDE SEQUENCE [LARGE SCALE GENOMIC DNA]</scope>
    <source>
        <strain evidence="2 3">CPCC 202808</strain>
    </source>
</reference>
<dbReference type="Proteomes" id="UP000199052">
    <property type="component" value="Unassembled WGS sequence"/>
</dbReference>
<dbReference type="Proteomes" id="UP000533017">
    <property type="component" value="Unassembled WGS sequence"/>
</dbReference>
<gene>
    <name evidence="1" type="ORF">FHR37_004479</name>
    <name evidence="2" type="ORF">SAMN05421678_103265</name>
</gene>
<accession>A0A1I2NAY2</accession>
<reference evidence="1 4" key="2">
    <citation type="submission" date="2020-07" db="EMBL/GenBank/DDBJ databases">
        <title>Sequencing the genomes of 1000 actinobacteria strains.</title>
        <authorList>
            <person name="Klenk H.-P."/>
        </authorList>
    </citation>
    <scope>NUCLEOTIDE SEQUENCE [LARGE SCALE GENOMIC DNA]</scope>
    <source>
        <strain evidence="1 4">DSM 45117</strain>
    </source>
</reference>
<proteinExistence type="predicted"/>
<dbReference type="Gene3D" id="2.60.120.620">
    <property type="entry name" value="q2cbj1_9rhob like domain"/>
    <property type="match status" value="1"/>
</dbReference>
<protein>
    <submittedName>
        <fullName evidence="2">Phytanoyl-CoA dioxygenase (PhyH)</fullName>
    </submittedName>
</protein>
<dbReference type="OrthoDB" id="9796766at2"/>